<dbReference type="Pfam" id="PF13625">
    <property type="entry name" value="Helicase_C_3"/>
    <property type="match status" value="1"/>
</dbReference>
<dbReference type="PROSITE" id="PS52050">
    <property type="entry name" value="WYL"/>
    <property type="match status" value="1"/>
</dbReference>
<evidence type="ECO:0000313" key="3">
    <source>
        <dbReference type="EMBL" id="KAA1422886.1"/>
    </source>
</evidence>
<evidence type="ECO:0000259" key="1">
    <source>
        <dbReference type="Pfam" id="PF13280"/>
    </source>
</evidence>
<dbReference type="Pfam" id="PF13280">
    <property type="entry name" value="WYL"/>
    <property type="match status" value="1"/>
</dbReference>
<evidence type="ECO:0000313" key="4">
    <source>
        <dbReference type="Proteomes" id="UP000307768"/>
    </source>
</evidence>
<dbReference type="AlphaFoldDB" id="A0A5Q6RY49"/>
<organism evidence="3 4">
    <name type="scientific">Mumia zhuanghuii</name>
    <dbReference type="NCBI Taxonomy" id="2585211"/>
    <lineage>
        <taxon>Bacteria</taxon>
        <taxon>Bacillati</taxon>
        <taxon>Actinomycetota</taxon>
        <taxon>Actinomycetes</taxon>
        <taxon>Propionibacteriales</taxon>
        <taxon>Nocardioidaceae</taxon>
        <taxon>Mumia</taxon>
    </lineage>
</organism>
<dbReference type="InterPro" id="IPR026881">
    <property type="entry name" value="WYL_dom"/>
</dbReference>
<protein>
    <submittedName>
        <fullName evidence="3">Uncharacterized protein</fullName>
    </submittedName>
</protein>
<name>A0A5Q6RY49_9ACTN</name>
<dbReference type="EMBL" id="VDFQ02000003">
    <property type="protein sequence ID" value="KAA1422886.1"/>
    <property type="molecule type" value="Genomic_DNA"/>
</dbReference>
<dbReference type="Proteomes" id="UP000307768">
    <property type="component" value="Unassembled WGS sequence"/>
</dbReference>
<feature type="domain" description="WYL" evidence="1">
    <location>
        <begin position="556"/>
        <end position="617"/>
    </location>
</feature>
<sequence length="621" mass="67290">MTTSDEAPRTLAEDLRARSDDALQVLVRARPDLANPPPSDIGQLASRAASRPSVLWALDRLDTAHLSTLAAMALLDAPVTRAALGRQVDAEDDRIAAIVARLHASALVWGRPDEWNVVREARDALRGYGPRGPYDGPPAVRTREVDERRLRNASAGTVMEVLQRIEQLLAAWGEAPPPVLRSGGRGVRDIRNAAATLGIDVDQVEFLISVAESARLLGRAPDDSAGEVWAPTTRFDTWRDSPPASRWVTVATAWLSGPGRRIRTQVLRTLSSLDGAAYADVDDVVDAVAWAVPRADDDRDPLVRRTLVEAGWLGVVTLDALSPAGAGLGLPDAAAVVEGLLPSAVDHVLVQADLTAVAPGPLEPSVRERLEDVADVESRGGATVYRFTSDSIRRALDRGWPASEIHAFVEHVSVTPIPQPLTYLVDDTARQHGRLRIGDATAYLRSDDPAELDALLADPALGPMLHRIAPTVAVSAVRPEMLTERLATAGHRPVDEEPGGVLRVRRRDVRRAEVVDVDHRAPGDPADIVRAIRAGELAATLRPRDGRDEVRGSLATMAQLREAAEAQQRMWVAYMDQAGTRTERVVEPLRVDAGWLTAFDHRTQKVQRFAVHRIVQVASAP</sequence>
<dbReference type="OrthoDB" id="3415124at2"/>
<reference evidence="3 4" key="1">
    <citation type="submission" date="2019-09" db="EMBL/GenBank/DDBJ databases">
        <title>Mumia zhuanghuii sp. nov. isolated from the intestinal contents of plateau pika (Ochotona curzoniae) in the Qinghai-Tibet plateau of China.</title>
        <authorList>
            <person name="Tian Z."/>
        </authorList>
    </citation>
    <scope>NUCLEOTIDE SEQUENCE [LARGE SCALE GENOMIC DNA]</scope>
    <source>
        <strain evidence="4">350</strain>
    </source>
</reference>
<dbReference type="RefSeq" id="WP_149769836.1">
    <property type="nucleotide sequence ID" value="NZ_VDFQ02000003.1"/>
</dbReference>
<gene>
    <name evidence="3" type="ORF">FE697_012125</name>
</gene>
<evidence type="ECO:0000259" key="2">
    <source>
        <dbReference type="Pfam" id="PF13625"/>
    </source>
</evidence>
<accession>A0A5Q6RY49</accession>
<feature type="domain" description="Helicase XPB/Ssl2 N-terminal" evidence="2">
    <location>
        <begin position="348"/>
        <end position="466"/>
    </location>
</feature>
<proteinExistence type="predicted"/>
<comment type="caution">
    <text evidence="3">The sequence shown here is derived from an EMBL/GenBank/DDBJ whole genome shotgun (WGS) entry which is preliminary data.</text>
</comment>
<dbReference type="InterPro" id="IPR032830">
    <property type="entry name" value="XPB/Ssl2_N"/>
</dbReference>